<dbReference type="InterPro" id="IPR058548">
    <property type="entry name" value="MlaB-like_STAS"/>
</dbReference>
<feature type="domain" description="STAS" evidence="3">
    <location>
        <begin position="16"/>
        <end position="116"/>
    </location>
</feature>
<organism evidence="4 5">
    <name type="scientific">Streptomyces griseorubiginosus</name>
    <dbReference type="NCBI Taxonomy" id="67304"/>
    <lineage>
        <taxon>Bacteria</taxon>
        <taxon>Bacillati</taxon>
        <taxon>Actinomycetota</taxon>
        <taxon>Actinomycetes</taxon>
        <taxon>Kitasatosporales</taxon>
        <taxon>Streptomycetaceae</taxon>
        <taxon>Streptomyces</taxon>
    </lineage>
</organism>
<comment type="similarity">
    <text evidence="1 2">Belongs to the anti-sigma-factor antagonist family.</text>
</comment>
<reference evidence="4 5" key="1">
    <citation type="submission" date="2015-10" db="EMBL/GenBank/DDBJ databases">
        <title>Draft genome sequence of Streptomyces griseorubiginosus DSM 40469, type strain for the species Streptomyces griseorubiginosus.</title>
        <authorList>
            <person name="Ruckert C."/>
            <person name="Winkler A."/>
            <person name="Kalinowski J."/>
            <person name="Kampfer P."/>
            <person name="Glaeser S."/>
        </authorList>
    </citation>
    <scope>NUCLEOTIDE SEQUENCE [LARGE SCALE GENOMIC DNA]</scope>
    <source>
        <strain evidence="4 5">DSM 40469</strain>
    </source>
</reference>
<keyword evidence="5" id="KW-1185">Reference proteome</keyword>
<gene>
    <name evidence="4" type="ORF">AQJ54_19210</name>
</gene>
<dbReference type="PROSITE" id="PS50801">
    <property type="entry name" value="STAS"/>
    <property type="match status" value="1"/>
</dbReference>
<dbReference type="GO" id="GO:0043856">
    <property type="term" value="F:anti-sigma factor antagonist activity"/>
    <property type="evidence" value="ECO:0007669"/>
    <property type="project" value="InterPro"/>
</dbReference>
<dbReference type="InterPro" id="IPR002645">
    <property type="entry name" value="STAS_dom"/>
</dbReference>
<proteinExistence type="inferred from homology"/>
<dbReference type="SUPFAM" id="SSF52091">
    <property type="entry name" value="SpoIIaa-like"/>
    <property type="match status" value="1"/>
</dbReference>
<dbReference type="EMBL" id="LMWV01000016">
    <property type="protein sequence ID" value="KUN65841.1"/>
    <property type="molecule type" value="Genomic_DNA"/>
</dbReference>
<dbReference type="InterPro" id="IPR036513">
    <property type="entry name" value="STAS_dom_sf"/>
</dbReference>
<name>A0A101S212_9ACTN</name>
<dbReference type="NCBIfam" id="TIGR00377">
    <property type="entry name" value="ant_ant_sig"/>
    <property type="match status" value="1"/>
</dbReference>
<dbReference type="AlphaFoldDB" id="A0A101S212"/>
<comment type="caution">
    <text evidence="4">The sequence shown here is derived from an EMBL/GenBank/DDBJ whole genome shotgun (WGS) entry which is preliminary data.</text>
</comment>
<evidence type="ECO:0000313" key="5">
    <source>
        <dbReference type="Proteomes" id="UP000054375"/>
    </source>
</evidence>
<dbReference type="PANTHER" id="PTHR33495">
    <property type="entry name" value="ANTI-SIGMA FACTOR ANTAGONIST TM_1081-RELATED-RELATED"/>
    <property type="match status" value="1"/>
</dbReference>
<dbReference type="InterPro" id="IPR003658">
    <property type="entry name" value="Anti-sigma_ant"/>
</dbReference>
<sequence length="118" mass="12566">MTEPDLTVDQQIHEAGPVLLKVTGELDHHTAPRLTQALEDVHLSPGTALVVDLCDLTYCDSTGITVLVTAYQRAEAAGSSFSLAGLGRDLTRMFQTVGLDQVFALHPTTDAAVAAVRH</sequence>
<dbReference type="RefSeq" id="WP_062238894.1">
    <property type="nucleotide sequence ID" value="NZ_JBEPAT010000002.1"/>
</dbReference>
<accession>A0A101S212</accession>
<dbReference type="PANTHER" id="PTHR33495:SF2">
    <property type="entry name" value="ANTI-SIGMA FACTOR ANTAGONIST TM_1081-RELATED"/>
    <property type="match status" value="1"/>
</dbReference>
<dbReference type="Proteomes" id="UP000054375">
    <property type="component" value="Unassembled WGS sequence"/>
</dbReference>
<dbReference type="CDD" id="cd07043">
    <property type="entry name" value="STAS_anti-anti-sigma_factors"/>
    <property type="match status" value="1"/>
</dbReference>
<dbReference type="Gene3D" id="3.30.750.24">
    <property type="entry name" value="STAS domain"/>
    <property type="match status" value="1"/>
</dbReference>
<dbReference type="Pfam" id="PF13466">
    <property type="entry name" value="STAS_2"/>
    <property type="match status" value="1"/>
</dbReference>
<protein>
    <recommendedName>
        <fullName evidence="2">Anti-sigma factor antagonist</fullName>
    </recommendedName>
</protein>
<evidence type="ECO:0000256" key="1">
    <source>
        <dbReference type="ARBA" id="ARBA00009013"/>
    </source>
</evidence>
<evidence type="ECO:0000313" key="4">
    <source>
        <dbReference type="EMBL" id="KUN65841.1"/>
    </source>
</evidence>
<evidence type="ECO:0000259" key="3">
    <source>
        <dbReference type="PROSITE" id="PS50801"/>
    </source>
</evidence>
<evidence type="ECO:0000256" key="2">
    <source>
        <dbReference type="RuleBase" id="RU003749"/>
    </source>
</evidence>